<keyword evidence="1" id="KW-0732">Signal</keyword>
<name>A0ABQ5B1C9_9ASTR</name>
<feature type="chain" id="PRO_5046023973" evidence="1">
    <location>
        <begin position="23"/>
        <end position="401"/>
    </location>
</feature>
<reference evidence="2" key="1">
    <citation type="journal article" date="2022" name="Int. J. Mol. Sci.">
        <title>Draft Genome of Tanacetum Coccineum: Genomic Comparison of Closely Related Tanacetum-Family Plants.</title>
        <authorList>
            <person name="Yamashiro T."/>
            <person name="Shiraishi A."/>
            <person name="Nakayama K."/>
            <person name="Satake H."/>
        </authorList>
    </citation>
    <scope>NUCLEOTIDE SEQUENCE</scope>
</reference>
<proteinExistence type="predicted"/>
<dbReference type="EMBL" id="BQNB010012850">
    <property type="protein sequence ID" value="GJT08690.1"/>
    <property type="molecule type" value="Genomic_DNA"/>
</dbReference>
<evidence type="ECO:0000256" key="1">
    <source>
        <dbReference type="SAM" id="SignalP"/>
    </source>
</evidence>
<comment type="caution">
    <text evidence="2">The sequence shown here is derived from an EMBL/GenBank/DDBJ whole genome shotgun (WGS) entry which is preliminary data.</text>
</comment>
<evidence type="ECO:0000313" key="2">
    <source>
        <dbReference type="EMBL" id="GJT08690.1"/>
    </source>
</evidence>
<gene>
    <name evidence="2" type="ORF">Tco_0843152</name>
</gene>
<dbReference type="PANTHER" id="PTHR34806:SF11">
    <property type="entry name" value="HIGH-AFFINITY NITRATE TRANSPORTER"/>
    <property type="match status" value="1"/>
</dbReference>
<dbReference type="InterPro" id="IPR016605">
    <property type="entry name" value="Transptr_NO3_Nar2"/>
</dbReference>
<protein>
    <submittedName>
        <fullName evidence="2">High-affinity nitrate transporter 3.1-like protein</fullName>
    </submittedName>
</protein>
<organism evidence="2 3">
    <name type="scientific">Tanacetum coccineum</name>
    <dbReference type="NCBI Taxonomy" id="301880"/>
    <lineage>
        <taxon>Eukaryota</taxon>
        <taxon>Viridiplantae</taxon>
        <taxon>Streptophyta</taxon>
        <taxon>Embryophyta</taxon>
        <taxon>Tracheophyta</taxon>
        <taxon>Spermatophyta</taxon>
        <taxon>Magnoliopsida</taxon>
        <taxon>eudicotyledons</taxon>
        <taxon>Gunneridae</taxon>
        <taxon>Pentapetalae</taxon>
        <taxon>asterids</taxon>
        <taxon>campanulids</taxon>
        <taxon>Asterales</taxon>
        <taxon>Asteraceae</taxon>
        <taxon>Asteroideae</taxon>
        <taxon>Anthemideae</taxon>
        <taxon>Anthemidinae</taxon>
        <taxon>Tanacetum</taxon>
    </lineage>
</organism>
<keyword evidence="3" id="KW-1185">Reference proteome</keyword>
<sequence>MEAHPAFLLLIFISCFATASYAHNVHLSALNKSIIVTASPTPNQVLKAGVDSIMIMWSYNLSFMATSPDTNHTNYNTSKGYLCYAPVSQMGRDDRKTDDLLDEDKTCPVEIIQMPYQRANNSYTWLIPSNTTTATYFVRVYIDKANKHEIAYGQSTNENKTTNLFQIDGVVAPPEPQPQPGSAWSLVGSSLGYRYAWFLVLLLVYVKKDVSVGYCSCMADIPKSFPLVHKDRLLDLFNQEVGEDVARVREYKGVACGLKIAMRMREKAEVQCCAFKLVITQRMAALPRCDELRRAACSPEWEDMFILYCRRAIAEDIRLAREINGLCDGLTAVIKERELFICELDTLVDRFMPEKMCKFLKETQAKDTDKLMKLQILSREFEIQAREINCFIEKLKGTMDY</sequence>
<accession>A0ABQ5B1C9</accession>
<feature type="signal peptide" evidence="1">
    <location>
        <begin position="1"/>
        <end position="22"/>
    </location>
</feature>
<dbReference type="Proteomes" id="UP001151760">
    <property type="component" value="Unassembled WGS sequence"/>
</dbReference>
<evidence type="ECO:0000313" key="3">
    <source>
        <dbReference type="Proteomes" id="UP001151760"/>
    </source>
</evidence>
<reference evidence="2" key="2">
    <citation type="submission" date="2022-01" db="EMBL/GenBank/DDBJ databases">
        <authorList>
            <person name="Yamashiro T."/>
            <person name="Shiraishi A."/>
            <person name="Satake H."/>
            <person name="Nakayama K."/>
        </authorList>
    </citation>
    <scope>NUCLEOTIDE SEQUENCE</scope>
</reference>
<dbReference type="Pfam" id="PF16974">
    <property type="entry name" value="NAR2"/>
    <property type="match status" value="1"/>
</dbReference>
<dbReference type="PANTHER" id="PTHR34806">
    <property type="entry name" value="HIGH-AFFINITY NITRATE TRANSPORTER 3.2"/>
    <property type="match status" value="1"/>
</dbReference>